<organism evidence="1 2">
    <name type="scientific">Acetivibrio ethanolgignens</name>
    <dbReference type="NCBI Taxonomy" id="290052"/>
    <lineage>
        <taxon>Bacteria</taxon>
        <taxon>Bacillati</taxon>
        <taxon>Bacillota</taxon>
        <taxon>Clostridia</taxon>
        <taxon>Eubacteriales</taxon>
        <taxon>Oscillospiraceae</taxon>
        <taxon>Acetivibrio</taxon>
    </lineage>
</organism>
<dbReference type="EMBL" id="LNAM01000223">
    <property type="protein sequence ID" value="KSV57410.1"/>
    <property type="molecule type" value="Genomic_DNA"/>
</dbReference>
<dbReference type="OrthoDB" id="9767145at2"/>
<gene>
    <name evidence="1" type="ORF">ASU35_16405</name>
</gene>
<reference evidence="1 2" key="1">
    <citation type="submission" date="2015-11" db="EMBL/GenBank/DDBJ databases">
        <title>Butyribacter intestini gen. nov., sp. nov., a butyric acid-producing bacterium of the family Lachnospiraceae isolated from the human faeces.</title>
        <authorList>
            <person name="Zou Y."/>
            <person name="Xue W."/>
            <person name="Luo G."/>
            <person name="Lv M."/>
        </authorList>
    </citation>
    <scope>NUCLEOTIDE SEQUENCE [LARGE SCALE GENOMIC DNA]</scope>
    <source>
        <strain evidence="1 2">ACET-33324</strain>
    </source>
</reference>
<protein>
    <recommendedName>
        <fullName evidence="3">DUF262 domain-containing protein</fullName>
    </recommendedName>
</protein>
<dbReference type="STRING" id="290052.ASU35_16405"/>
<name>A0A0V8QA09_9FIRM</name>
<dbReference type="RefSeq" id="WP_058354359.1">
    <property type="nucleotide sequence ID" value="NZ_CABMMD010000223.1"/>
</dbReference>
<dbReference type="Proteomes" id="UP000054874">
    <property type="component" value="Unassembled WGS sequence"/>
</dbReference>
<sequence length="483" mass="57080">MNKIVNEETIQVMDIDTTDSYRRDNNTLGSLLDDISDELSPTYINRDYISQRQPFMWSEEQINKFYTRILNNQPIPEIIVCEQIVDGQKISFLIDGLQRLSYAELFKNNIRPVKSKGAEFTHIKYKKRITDDDGNIKVVEEIFDIVGKKYEDLPEFLQKRFDNFNISVTRFFNCTSEMIDYHIRNYNSHTAMNKVQYGATNASNITVGNIKSLSQKHSFFKNIVKTNSKNIKDGSWDEVVGRAIMATYFLDDWKREVKDVFVFLDEKSTTEQFECLKEHLDRLVEMIKDNSLNELFTTGNTHIWLAVYDKFTKLGLDDNKFIDFMRKFKNDLHMEETTDFIKDVYKSRQSRDKSIIVGKIEGLYELLLDYLYIKKEDVEEIDYKEFLKANVEDVVDEDDIEMIQISANEVSEELDENSWMLSDQNYPSYLAIVGIAFRKDEEDKLKEWLPIYIRNNQFIRNQQKAFLHMKESFEEYLQKGMVA</sequence>
<keyword evidence="2" id="KW-1185">Reference proteome</keyword>
<dbReference type="AlphaFoldDB" id="A0A0V8QA09"/>
<evidence type="ECO:0008006" key="3">
    <source>
        <dbReference type="Google" id="ProtNLM"/>
    </source>
</evidence>
<accession>A0A0V8QA09</accession>
<comment type="caution">
    <text evidence="1">The sequence shown here is derived from an EMBL/GenBank/DDBJ whole genome shotgun (WGS) entry which is preliminary data.</text>
</comment>
<proteinExistence type="predicted"/>
<evidence type="ECO:0000313" key="1">
    <source>
        <dbReference type="EMBL" id="KSV57410.1"/>
    </source>
</evidence>
<evidence type="ECO:0000313" key="2">
    <source>
        <dbReference type="Proteomes" id="UP000054874"/>
    </source>
</evidence>